<dbReference type="AlphaFoldDB" id="A0ABD7SR77"/>
<accession>A0ABD7SR77</accession>
<name>A0ABD7SR77_VIBCL</name>
<organism evidence="1 2">
    <name type="scientific">Vibrio cholerae</name>
    <dbReference type="NCBI Taxonomy" id="666"/>
    <lineage>
        <taxon>Bacteria</taxon>
        <taxon>Pseudomonadati</taxon>
        <taxon>Pseudomonadota</taxon>
        <taxon>Gammaproteobacteria</taxon>
        <taxon>Vibrionales</taxon>
        <taxon>Vibrionaceae</taxon>
        <taxon>Vibrio</taxon>
    </lineage>
</organism>
<dbReference type="EMBL" id="VSIJ01000005">
    <property type="protein sequence ID" value="TXX67308.1"/>
    <property type="molecule type" value="Genomic_DNA"/>
</dbReference>
<evidence type="ECO:0000313" key="1">
    <source>
        <dbReference type="EMBL" id="TXX67308.1"/>
    </source>
</evidence>
<comment type="caution">
    <text evidence="1">The sequence shown here is derived from an EMBL/GenBank/DDBJ whole genome shotgun (WGS) entry which is preliminary data.</text>
</comment>
<protein>
    <submittedName>
        <fullName evidence="1">Uncharacterized protein</fullName>
    </submittedName>
</protein>
<evidence type="ECO:0000313" key="2">
    <source>
        <dbReference type="Proteomes" id="UP000323819"/>
    </source>
</evidence>
<gene>
    <name evidence="1" type="ORF">FXF03_01665</name>
</gene>
<dbReference type="Proteomes" id="UP000323819">
    <property type="component" value="Unassembled WGS sequence"/>
</dbReference>
<reference evidence="1 2" key="1">
    <citation type="submission" date="2019-06" db="EMBL/GenBank/DDBJ databases">
        <title>Vibrio cholerae phylogeny based on whole-genome sequencing reveals genetic diversity and population strucutre.</title>
        <authorList>
            <person name="Zhiqiu Y."/>
            <person name="Bin L."/>
            <person name="Lingyan J."/>
        </authorList>
    </citation>
    <scope>NUCLEOTIDE SEQUENCE [LARGE SCALE GENOMIC DNA]</scope>
    <source>
        <strain evidence="1 2">N2814</strain>
    </source>
</reference>
<proteinExistence type="predicted"/>
<dbReference type="RefSeq" id="WP_148521454.1">
    <property type="nucleotide sequence ID" value="NZ_VSIJ01000005.1"/>
</dbReference>
<sequence length="163" mass="18136">MKTENKLVISGIIDLSTGMVITTATNPNEALALNTEFRQLVEMHGKERFTIFSFVRNNIATVKAAIQSKSETATLDLDILQSRFELAKASLKTQMAEEHLNQISRLHAETLTKFNASAEDKALINDVFELSIIRASAELEELKTQEEMKVKEIAGLTAKLDLV</sequence>